<sequence length="75" mass="9014">MKKSKKRKRFCHLNDKKRDRLEALLNEGHLQKDIAKILKTDPSTVTETRLHPISACTQSNPRRQRKEIYLYPFHR</sequence>
<protein>
    <submittedName>
        <fullName evidence="1">Uncharacterized protein</fullName>
    </submittedName>
</protein>
<organism evidence="1 2">
    <name type="scientific">Candidatus Nomurabacteria bacterium GW2011_GWA2_40_9</name>
    <dbReference type="NCBI Taxonomy" id="1618734"/>
    <lineage>
        <taxon>Bacteria</taxon>
        <taxon>Candidatus Nomuraibacteriota</taxon>
    </lineage>
</organism>
<name>A0A0G0TUI2_9BACT</name>
<accession>A0A0G0TUI2</accession>
<dbReference type="Proteomes" id="UP000034749">
    <property type="component" value="Unassembled WGS sequence"/>
</dbReference>
<evidence type="ECO:0000313" key="2">
    <source>
        <dbReference type="Proteomes" id="UP000034749"/>
    </source>
</evidence>
<dbReference type="AlphaFoldDB" id="A0A0G0TUI2"/>
<reference evidence="1 2" key="1">
    <citation type="journal article" date="2015" name="Nature">
        <title>rRNA introns, odd ribosomes, and small enigmatic genomes across a large radiation of phyla.</title>
        <authorList>
            <person name="Brown C.T."/>
            <person name="Hug L.A."/>
            <person name="Thomas B.C."/>
            <person name="Sharon I."/>
            <person name="Castelle C.J."/>
            <person name="Singh A."/>
            <person name="Wilkins M.J."/>
            <person name="Williams K.H."/>
            <person name="Banfield J.F."/>
        </authorList>
    </citation>
    <scope>NUCLEOTIDE SEQUENCE [LARGE SCALE GENOMIC DNA]</scope>
</reference>
<comment type="caution">
    <text evidence="1">The sequence shown here is derived from an EMBL/GenBank/DDBJ whole genome shotgun (WGS) entry which is preliminary data.</text>
</comment>
<evidence type="ECO:0000313" key="1">
    <source>
        <dbReference type="EMBL" id="KKR78516.1"/>
    </source>
</evidence>
<proteinExistence type="predicted"/>
<gene>
    <name evidence="1" type="ORF">UU24_C0034G0010</name>
</gene>
<dbReference type="EMBL" id="LBZW01000034">
    <property type="protein sequence ID" value="KKR78516.1"/>
    <property type="molecule type" value="Genomic_DNA"/>
</dbReference>